<gene>
    <name evidence="2" type="ORF">OW729_06410</name>
</gene>
<comment type="caution">
    <text evidence="2">The sequence shown here is derived from an EMBL/GenBank/DDBJ whole genome shotgun (WGS) entry which is preliminary data.</text>
</comment>
<evidence type="ECO:0000313" key="3">
    <source>
        <dbReference type="Proteomes" id="UP001144612"/>
    </source>
</evidence>
<evidence type="ECO:0000313" key="2">
    <source>
        <dbReference type="EMBL" id="MCY6958233.1"/>
    </source>
</evidence>
<keyword evidence="3" id="KW-1185">Reference proteome</keyword>
<keyword evidence="1" id="KW-0175">Coiled coil</keyword>
<organism evidence="2 3">
    <name type="scientific">Clostridium brassicae</name>
    <dbReference type="NCBI Taxonomy" id="2999072"/>
    <lineage>
        <taxon>Bacteria</taxon>
        <taxon>Bacillati</taxon>
        <taxon>Bacillota</taxon>
        <taxon>Clostridia</taxon>
        <taxon>Eubacteriales</taxon>
        <taxon>Clostridiaceae</taxon>
        <taxon>Clostridium</taxon>
    </lineage>
</organism>
<sequence length="131" mass="15034">MLKYCILQLNKPCTNCGDCNKCDLNSSKICNNCGKCLQMEGYDSKAIGIDEIVEENIAVEENFSSEEYNNKEELIEKYAKHNSNLKNKDIKIEYIEDIDGLNEVLEENEDEKKSMKEVFPGLFVFDNDKGE</sequence>
<dbReference type="EMBL" id="JAPQFJ010000005">
    <property type="protein sequence ID" value="MCY6958233.1"/>
    <property type="molecule type" value="Genomic_DNA"/>
</dbReference>
<dbReference type="Proteomes" id="UP001144612">
    <property type="component" value="Unassembled WGS sequence"/>
</dbReference>
<feature type="coiled-coil region" evidence="1">
    <location>
        <begin position="68"/>
        <end position="118"/>
    </location>
</feature>
<evidence type="ECO:0000256" key="1">
    <source>
        <dbReference type="SAM" id="Coils"/>
    </source>
</evidence>
<proteinExistence type="predicted"/>
<name>A0ABT4D9B9_9CLOT</name>
<reference evidence="2" key="1">
    <citation type="submission" date="2022-12" db="EMBL/GenBank/DDBJ databases">
        <title>Clostridium sp. nov., isolated from industrial wastewater.</title>
        <authorList>
            <person name="Jiayan W."/>
        </authorList>
    </citation>
    <scope>NUCLEOTIDE SEQUENCE</scope>
    <source>
        <strain evidence="2">ZC22-4</strain>
    </source>
</reference>
<dbReference type="RefSeq" id="WP_268060650.1">
    <property type="nucleotide sequence ID" value="NZ_JAPQFJ010000005.1"/>
</dbReference>
<protein>
    <recommendedName>
        <fullName evidence="4">Zinc ribbon domain-containing protein</fullName>
    </recommendedName>
</protein>
<accession>A0ABT4D9B9</accession>
<evidence type="ECO:0008006" key="4">
    <source>
        <dbReference type="Google" id="ProtNLM"/>
    </source>
</evidence>